<dbReference type="Proteomes" id="UP001420932">
    <property type="component" value="Unassembled WGS sequence"/>
</dbReference>
<comment type="caution">
    <text evidence="2">The sequence shown here is derived from an EMBL/GenBank/DDBJ whole genome shotgun (WGS) entry which is preliminary data.</text>
</comment>
<keyword evidence="3" id="KW-1185">Reference proteome</keyword>
<feature type="region of interest" description="Disordered" evidence="1">
    <location>
        <begin position="1"/>
        <end position="146"/>
    </location>
</feature>
<protein>
    <submittedName>
        <fullName evidence="2">Uncharacterized protein</fullName>
    </submittedName>
</protein>
<feature type="compositionally biased region" description="Low complexity" evidence="1">
    <location>
        <begin position="82"/>
        <end position="93"/>
    </location>
</feature>
<sequence>MGDIKRTHPEAGSRAAGSLNKSKAGYVGPAATYDEAEKRPRIRDWRVSDQRLRDRGSGWCGGSGSGGYGDSGADPGLERLRSASQAAARWSSSGTAEQAWFEQRRSDNDCVQVARRTGQMRGQVEETEIGETGQRTTSEERSVEDVQEADLVCCGGNNGGGWIEMVALAEELTNSGDVDGSGEVVGVDSRQQRRTMR</sequence>
<feature type="compositionally biased region" description="Gly residues" evidence="1">
    <location>
        <begin position="58"/>
        <end position="70"/>
    </location>
</feature>
<feature type="compositionally biased region" description="Low complexity" evidence="1">
    <location>
        <begin position="175"/>
        <end position="189"/>
    </location>
</feature>
<accession>A0AAP0DTV0</accession>
<name>A0AAP0DTV0_9MAGN</name>
<feature type="region of interest" description="Disordered" evidence="1">
    <location>
        <begin position="174"/>
        <end position="197"/>
    </location>
</feature>
<feature type="compositionally biased region" description="Basic and acidic residues" evidence="1">
    <location>
        <begin position="1"/>
        <end position="11"/>
    </location>
</feature>
<organism evidence="2 3">
    <name type="scientific">Stephania yunnanensis</name>
    <dbReference type="NCBI Taxonomy" id="152371"/>
    <lineage>
        <taxon>Eukaryota</taxon>
        <taxon>Viridiplantae</taxon>
        <taxon>Streptophyta</taxon>
        <taxon>Embryophyta</taxon>
        <taxon>Tracheophyta</taxon>
        <taxon>Spermatophyta</taxon>
        <taxon>Magnoliopsida</taxon>
        <taxon>Ranunculales</taxon>
        <taxon>Menispermaceae</taxon>
        <taxon>Menispermoideae</taxon>
        <taxon>Cissampelideae</taxon>
        <taxon>Stephania</taxon>
    </lineage>
</organism>
<gene>
    <name evidence="2" type="ORF">Syun_031343</name>
</gene>
<proteinExistence type="predicted"/>
<evidence type="ECO:0000256" key="1">
    <source>
        <dbReference type="SAM" id="MobiDB-lite"/>
    </source>
</evidence>
<dbReference type="EMBL" id="JBBNAF010000059">
    <property type="protein sequence ID" value="KAK9080946.1"/>
    <property type="molecule type" value="Genomic_DNA"/>
</dbReference>
<evidence type="ECO:0000313" key="3">
    <source>
        <dbReference type="Proteomes" id="UP001420932"/>
    </source>
</evidence>
<evidence type="ECO:0000313" key="2">
    <source>
        <dbReference type="EMBL" id="KAK9080946.1"/>
    </source>
</evidence>
<reference evidence="2 3" key="1">
    <citation type="submission" date="2024-01" db="EMBL/GenBank/DDBJ databases">
        <title>Genome assemblies of Stephania.</title>
        <authorList>
            <person name="Yang L."/>
        </authorList>
    </citation>
    <scope>NUCLEOTIDE SEQUENCE [LARGE SCALE GENOMIC DNA]</scope>
    <source>
        <strain evidence="2">YNDBR</strain>
        <tissue evidence="2">Leaf</tissue>
    </source>
</reference>
<dbReference type="AlphaFoldDB" id="A0AAP0DTV0"/>
<feature type="compositionally biased region" description="Basic and acidic residues" evidence="1">
    <location>
        <begin position="35"/>
        <end position="56"/>
    </location>
</feature>